<name>A0A5C7ERG5_9PROT</name>
<dbReference type="FunCoup" id="A0A5C7ERG5">
    <property type="interactions" value="66"/>
</dbReference>
<sequence>MSLYRVGRIWYVDITRPDGSRDRHSTGTADRKAAQEYHDRLKAQYWREARLGDPPASTWGDAVRDWLLEAPRDLSDRYRLSRLPIPLELPLDKVDQSVIERALAGKSAPSWNRTLNLILAILNLARARGKLIAVPKVRRKPLSPSQRARVRWLTAEEWARLEAALPHYLAQIARFTLATGLRENNVLQLTWSQVDLHRRVAWIHADQAKAGEPIGVPLNEDAMAVLRERQAEQAEELRLRRATDPGAQPVPWVFAHRGRPLYKASNKAWYRALKSAGLEDVRWHDLRHTWASWHVMRGTRLEELQELGGWKTLQMVRRYAHLAPDHLAKVAENVKPVSLRHSDAIAKTKNRVTSKA</sequence>
<evidence type="ECO:0000256" key="1">
    <source>
        <dbReference type="ARBA" id="ARBA00022908"/>
    </source>
</evidence>
<reference evidence="4 5" key="1">
    <citation type="submission" date="2019-08" db="EMBL/GenBank/DDBJ databases">
        <title>Pelomicrobium methylotrophicum gen. nov., sp. nov. a moderately thermophilic, facultatively anaerobic, lithoautotrophic and methylotrophic bacterium isolated from a terrestrial mud volcano.</title>
        <authorList>
            <person name="Slobodkina G.B."/>
            <person name="Merkel A.Y."/>
            <person name="Slobodkin A.I."/>
        </authorList>
    </citation>
    <scope>NUCLEOTIDE SEQUENCE [LARGE SCALE GENOMIC DNA]</scope>
    <source>
        <strain evidence="4 5">SM250</strain>
    </source>
</reference>
<dbReference type="SUPFAM" id="SSF56349">
    <property type="entry name" value="DNA breaking-rejoining enzymes"/>
    <property type="match status" value="1"/>
</dbReference>
<accession>A0A5C7ERG5</accession>
<dbReference type="RefSeq" id="WP_147800252.1">
    <property type="nucleotide sequence ID" value="NZ_VPFL01000015.1"/>
</dbReference>
<dbReference type="InterPro" id="IPR013762">
    <property type="entry name" value="Integrase-like_cat_sf"/>
</dbReference>
<feature type="domain" description="Tyr recombinase" evidence="3">
    <location>
        <begin position="148"/>
        <end position="332"/>
    </location>
</feature>
<dbReference type="AlphaFoldDB" id="A0A5C7ERG5"/>
<protein>
    <submittedName>
        <fullName evidence="4">Site-specific integrase</fullName>
    </submittedName>
</protein>
<dbReference type="PROSITE" id="PS51898">
    <property type="entry name" value="TYR_RECOMBINASE"/>
    <property type="match status" value="1"/>
</dbReference>
<dbReference type="OrthoDB" id="5293311at2"/>
<keyword evidence="1" id="KW-0229">DNA integration</keyword>
<gene>
    <name evidence="4" type="ORF">FR698_10975</name>
</gene>
<organism evidence="4 5">
    <name type="scientific">Pelomicrobium methylotrophicum</name>
    <dbReference type="NCBI Taxonomy" id="2602750"/>
    <lineage>
        <taxon>Bacteria</taxon>
        <taxon>Pseudomonadati</taxon>
        <taxon>Pseudomonadota</taxon>
        <taxon>Hydrogenophilia</taxon>
        <taxon>Hydrogenophilia incertae sedis</taxon>
        <taxon>Pelomicrobium</taxon>
    </lineage>
</organism>
<evidence type="ECO:0000259" key="3">
    <source>
        <dbReference type="PROSITE" id="PS51898"/>
    </source>
</evidence>
<evidence type="ECO:0000313" key="5">
    <source>
        <dbReference type="Proteomes" id="UP000321201"/>
    </source>
</evidence>
<keyword evidence="5" id="KW-1185">Reference proteome</keyword>
<evidence type="ECO:0000313" key="4">
    <source>
        <dbReference type="EMBL" id="TXF11236.1"/>
    </source>
</evidence>
<dbReference type="EMBL" id="VPFL01000015">
    <property type="protein sequence ID" value="TXF11236.1"/>
    <property type="molecule type" value="Genomic_DNA"/>
</dbReference>
<evidence type="ECO:0000256" key="2">
    <source>
        <dbReference type="ARBA" id="ARBA00023172"/>
    </source>
</evidence>
<dbReference type="GO" id="GO:0003677">
    <property type="term" value="F:DNA binding"/>
    <property type="evidence" value="ECO:0007669"/>
    <property type="project" value="InterPro"/>
</dbReference>
<dbReference type="InterPro" id="IPR011010">
    <property type="entry name" value="DNA_brk_join_enz"/>
</dbReference>
<dbReference type="GO" id="GO:0015074">
    <property type="term" value="P:DNA integration"/>
    <property type="evidence" value="ECO:0007669"/>
    <property type="project" value="UniProtKB-KW"/>
</dbReference>
<dbReference type="PANTHER" id="PTHR30349:SF64">
    <property type="entry name" value="PROPHAGE INTEGRASE INTD-RELATED"/>
    <property type="match status" value="1"/>
</dbReference>
<dbReference type="GO" id="GO:0006310">
    <property type="term" value="P:DNA recombination"/>
    <property type="evidence" value="ECO:0007669"/>
    <property type="project" value="UniProtKB-KW"/>
</dbReference>
<proteinExistence type="predicted"/>
<dbReference type="InterPro" id="IPR050090">
    <property type="entry name" value="Tyrosine_recombinase_XerCD"/>
</dbReference>
<comment type="caution">
    <text evidence="4">The sequence shown here is derived from an EMBL/GenBank/DDBJ whole genome shotgun (WGS) entry which is preliminary data.</text>
</comment>
<dbReference type="Gene3D" id="1.10.443.10">
    <property type="entry name" value="Intergrase catalytic core"/>
    <property type="match status" value="1"/>
</dbReference>
<dbReference type="Pfam" id="PF00589">
    <property type="entry name" value="Phage_integrase"/>
    <property type="match status" value="1"/>
</dbReference>
<dbReference type="CDD" id="cd00796">
    <property type="entry name" value="INT_Rci_Hp1_C"/>
    <property type="match status" value="1"/>
</dbReference>
<dbReference type="Proteomes" id="UP000321201">
    <property type="component" value="Unassembled WGS sequence"/>
</dbReference>
<dbReference type="PANTHER" id="PTHR30349">
    <property type="entry name" value="PHAGE INTEGRASE-RELATED"/>
    <property type="match status" value="1"/>
</dbReference>
<keyword evidence="2" id="KW-0233">DNA recombination</keyword>
<dbReference type="InParanoid" id="A0A5C7ERG5"/>
<dbReference type="InterPro" id="IPR002104">
    <property type="entry name" value="Integrase_catalytic"/>
</dbReference>